<name>A0ABW8N407_9MICC</name>
<evidence type="ECO:0000313" key="3">
    <source>
        <dbReference type="Proteomes" id="UP001620520"/>
    </source>
</evidence>
<evidence type="ECO:0000256" key="1">
    <source>
        <dbReference type="SAM" id="MobiDB-lite"/>
    </source>
</evidence>
<keyword evidence="3" id="KW-1185">Reference proteome</keyword>
<protein>
    <submittedName>
        <fullName evidence="2">Uncharacterized protein</fullName>
    </submittedName>
</protein>
<comment type="caution">
    <text evidence="2">The sequence shown here is derived from an EMBL/GenBank/DDBJ whole genome shotgun (WGS) entry which is preliminary data.</text>
</comment>
<evidence type="ECO:0000313" key="2">
    <source>
        <dbReference type="EMBL" id="MFK4638561.1"/>
    </source>
</evidence>
<feature type="region of interest" description="Disordered" evidence="1">
    <location>
        <begin position="516"/>
        <end position="544"/>
    </location>
</feature>
<gene>
    <name evidence="2" type="ORF">ABIA52_001450</name>
</gene>
<organism evidence="2 3">
    <name type="scientific">Paenarthrobacter histidinolovorans</name>
    <dbReference type="NCBI Taxonomy" id="43664"/>
    <lineage>
        <taxon>Bacteria</taxon>
        <taxon>Bacillati</taxon>
        <taxon>Actinomycetota</taxon>
        <taxon>Actinomycetes</taxon>
        <taxon>Micrococcales</taxon>
        <taxon>Micrococcaceae</taxon>
        <taxon>Paenarthrobacter</taxon>
    </lineage>
</organism>
<dbReference type="SUPFAM" id="SSF55486">
    <property type="entry name" value="Metalloproteases ('zincins'), catalytic domain"/>
    <property type="match status" value="1"/>
</dbReference>
<sequence>MTVAFPKKSPGDIKAGQMVSLTILAEGPIAPAGGPPLTAQVRIPVERLRRGPTGHRYAIHIRKWRGTTVSPVSLTQPGDPWRLISEPPPAGLRELLDDTRFLAQHVYGVAMSTLEIFESTLGRRMPWNPEGRVVLKARDLVTATDTGYERGTNIIRFGSVDRMGYKVPTALYRDIVAHEVTHAILDGFRPAWADQMATMEQLAMHEALADIVAILSVFSSKEVVYRQLEAAAGGFEAGQQVDDEVLMRSLFDFARDLFARGPLREPFVGAAPEGWQLLPEPHARGAVVVGAVLRAVQRLWAERNARYGGFHSLQQKAESGSIVATRILRMVIRGLSYMPPVDVSWRDLLRGIIAADLDMVPDDAHGYREALQAEFSAIGLRRVSLNNISGVENYSGLRYPIRLSALGSDPQEVQRFVWENPRLLEAARLERRTPLSSTRVRTSERVSPDGFIISEIGASFIQTVRMSRKEAYVRLGVKTGRDFIDVRGGGLLRFDAGGRLVYAALKPVMDRERQGQLFGSDQHHEAEQAAASSGVRNKFHGTGD</sequence>
<proteinExistence type="predicted"/>
<accession>A0ABW8N407</accession>
<dbReference type="EMBL" id="JBIYEW010000003">
    <property type="protein sequence ID" value="MFK4638561.1"/>
    <property type="molecule type" value="Genomic_DNA"/>
</dbReference>
<dbReference type="Proteomes" id="UP001620520">
    <property type="component" value="Unassembled WGS sequence"/>
</dbReference>
<reference evidence="2 3" key="1">
    <citation type="submission" date="2024-10" db="EMBL/GenBank/DDBJ databases">
        <title>Novel secondary metabolite-producing bacteria for plant disease control.</title>
        <authorList>
            <person name="Chevrette M."/>
        </authorList>
    </citation>
    <scope>NUCLEOTIDE SEQUENCE [LARGE SCALE GENOMIC DNA]</scope>
    <source>
        <strain evidence="2 3">J30 TE3557</strain>
    </source>
</reference>